<feature type="transmembrane region" description="Helical" evidence="7">
    <location>
        <begin position="131"/>
        <end position="151"/>
    </location>
</feature>
<comment type="subcellular location">
    <subcellularLocation>
        <location evidence="1">Endomembrane system</location>
        <topology evidence="1">Multi-pass membrane protein</topology>
    </subcellularLocation>
</comment>
<feature type="transmembrane region" description="Helical" evidence="7">
    <location>
        <begin position="92"/>
        <end position="111"/>
    </location>
</feature>
<keyword evidence="2" id="KW-0813">Transport</keyword>
<keyword evidence="5 7" id="KW-1133">Transmembrane helix</keyword>
<dbReference type="Proteomes" id="UP000824001">
    <property type="component" value="Unassembled WGS sequence"/>
</dbReference>
<feature type="transmembrane region" description="Helical" evidence="7">
    <location>
        <begin position="190"/>
        <end position="212"/>
    </location>
</feature>
<evidence type="ECO:0000256" key="5">
    <source>
        <dbReference type="ARBA" id="ARBA00022989"/>
    </source>
</evidence>
<keyword evidence="6 7" id="KW-0472">Membrane</keyword>
<evidence type="ECO:0000256" key="3">
    <source>
        <dbReference type="ARBA" id="ARBA00022692"/>
    </source>
</evidence>
<dbReference type="AlphaFoldDB" id="A0A9D1FDU2"/>
<reference evidence="8" key="2">
    <citation type="journal article" date="2021" name="PeerJ">
        <title>Extensive microbial diversity within the chicken gut microbiome revealed by metagenomics and culture.</title>
        <authorList>
            <person name="Gilroy R."/>
            <person name="Ravi A."/>
            <person name="Getino M."/>
            <person name="Pursley I."/>
            <person name="Horton D.L."/>
            <person name="Alikhan N.F."/>
            <person name="Baker D."/>
            <person name="Gharbi K."/>
            <person name="Hall N."/>
            <person name="Watson M."/>
            <person name="Adriaenssens E.M."/>
            <person name="Foster-Nyarko E."/>
            <person name="Jarju S."/>
            <person name="Secka A."/>
            <person name="Antonio M."/>
            <person name="Oren A."/>
            <person name="Chaudhuri R.R."/>
            <person name="La Ragione R."/>
            <person name="Hildebrand F."/>
            <person name="Pallen M.J."/>
        </authorList>
    </citation>
    <scope>NUCLEOTIDE SEQUENCE</scope>
    <source>
        <strain evidence="8">ChiHjej10B9-9673</strain>
    </source>
</reference>
<organism evidence="8 9">
    <name type="scientific">Candidatus Scatomorpha merdipullorum</name>
    <dbReference type="NCBI Taxonomy" id="2840927"/>
    <lineage>
        <taxon>Bacteria</taxon>
        <taxon>Bacillati</taxon>
        <taxon>Bacillota</taxon>
        <taxon>Clostridia</taxon>
        <taxon>Eubacteriales</taxon>
        <taxon>Candidatus Scatomorpha</taxon>
    </lineage>
</organism>
<dbReference type="EMBL" id="DVJK01000162">
    <property type="protein sequence ID" value="HIS67083.1"/>
    <property type="molecule type" value="Genomic_DNA"/>
</dbReference>
<dbReference type="PANTHER" id="PTHR30586:SF0">
    <property type="entry name" value="ION-TRANSLOCATING OXIDOREDUCTASE COMPLEX SUBUNIT E"/>
    <property type="match status" value="1"/>
</dbReference>
<evidence type="ECO:0000313" key="8">
    <source>
        <dbReference type="EMBL" id="HIS67083.1"/>
    </source>
</evidence>
<evidence type="ECO:0000256" key="2">
    <source>
        <dbReference type="ARBA" id="ARBA00022448"/>
    </source>
</evidence>
<sequence>MSIKQQFKEGLITNNPVLVQRIGMCSTMAITTTLFNGLGMGLSVLIILTCCNVAISALRKAIPNDIRLAIFVVVIAGFVTIVDLLLQAYIPALSASLGVFIPLIVVNCIIIGRAEAFCQHEPIGPSFWDGIFQGFGYTVVLVCMCLIRELLGSGTFGTGIFEIVNGALNVTLDGSAAGIRIFPENFGATILIMPFGGFLTLACLLAAMQFALRKSAEKKEKAARAAKVEVPAPAAEAKEAAE</sequence>
<evidence type="ECO:0000256" key="6">
    <source>
        <dbReference type="ARBA" id="ARBA00023136"/>
    </source>
</evidence>
<dbReference type="InterPro" id="IPR003667">
    <property type="entry name" value="NqrDE/RnfAE"/>
</dbReference>
<evidence type="ECO:0000256" key="7">
    <source>
        <dbReference type="SAM" id="Phobius"/>
    </source>
</evidence>
<name>A0A9D1FDU2_9FIRM</name>
<evidence type="ECO:0000313" key="9">
    <source>
        <dbReference type="Proteomes" id="UP000824001"/>
    </source>
</evidence>
<dbReference type="PIRSF" id="PIRSF006102">
    <property type="entry name" value="NQR_DE"/>
    <property type="match status" value="1"/>
</dbReference>
<accession>A0A9D1FDU2</accession>
<evidence type="ECO:0000256" key="4">
    <source>
        <dbReference type="ARBA" id="ARBA00022967"/>
    </source>
</evidence>
<keyword evidence="4" id="KW-1278">Translocase</keyword>
<dbReference type="GO" id="GO:0005886">
    <property type="term" value="C:plasma membrane"/>
    <property type="evidence" value="ECO:0007669"/>
    <property type="project" value="TreeGrafter"/>
</dbReference>
<reference evidence="8" key="1">
    <citation type="submission" date="2020-10" db="EMBL/GenBank/DDBJ databases">
        <authorList>
            <person name="Gilroy R."/>
        </authorList>
    </citation>
    <scope>NUCLEOTIDE SEQUENCE</scope>
    <source>
        <strain evidence="8">ChiHjej10B9-9673</strain>
    </source>
</reference>
<gene>
    <name evidence="8" type="primary">rsxE</name>
    <name evidence="8" type="ORF">IAC18_05910</name>
</gene>
<keyword evidence="3 7" id="KW-0812">Transmembrane</keyword>
<proteinExistence type="predicted"/>
<feature type="transmembrane region" description="Helical" evidence="7">
    <location>
        <begin position="34"/>
        <end position="55"/>
    </location>
</feature>
<comment type="caution">
    <text evidence="8">The sequence shown here is derived from an EMBL/GenBank/DDBJ whole genome shotgun (WGS) entry which is preliminary data.</text>
</comment>
<dbReference type="PANTHER" id="PTHR30586">
    <property type="entry name" value="ELECTRON TRANSPORT COMPLEX PROTEIN RNFE"/>
    <property type="match status" value="1"/>
</dbReference>
<evidence type="ECO:0000256" key="1">
    <source>
        <dbReference type="ARBA" id="ARBA00004127"/>
    </source>
</evidence>
<dbReference type="Pfam" id="PF02508">
    <property type="entry name" value="Rnf-Nqr"/>
    <property type="match status" value="1"/>
</dbReference>
<feature type="transmembrane region" description="Helical" evidence="7">
    <location>
        <begin position="67"/>
        <end position="86"/>
    </location>
</feature>
<protein>
    <submittedName>
        <fullName evidence="8">Electron transport complex subunit RsxE</fullName>
    </submittedName>
</protein>
<dbReference type="NCBIfam" id="NF009070">
    <property type="entry name" value="PRK12405.1"/>
    <property type="match status" value="1"/>
</dbReference>
<dbReference type="GO" id="GO:0012505">
    <property type="term" value="C:endomembrane system"/>
    <property type="evidence" value="ECO:0007669"/>
    <property type="project" value="UniProtKB-SubCell"/>
</dbReference>